<proteinExistence type="predicted"/>
<sequence>MPKATHNVFINEEAASRSEDRYLDDEINELNASGGESMNQTHILQPLSICKDIFANIYHRFALQPVLTELEDETPQVQSVETKEPIEVDVAEVVTVPKPESNQDCIVKLLLKQQDLFINDKLDSDTFFDLMNHKVKEYPSLQDAWIKYIGSLGEWLVTSEGFCPEHSSSTLLYALVHLVDASQM</sequence>
<reference evidence="1 2" key="1">
    <citation type="submission" date="2015-12" db="EMBL/GenBank/DDBJ databases">
        <title>Draft genome sequence of Moniliophthora roreri, the causal agent of frosty pod rot of cacao.</title>
        <authorList>
            <person name="Aime M.C."/>
            <person name="Diaz-Valderrama J.R."/>
            <person name="Kijpornyongpan T."/>
            <person name="Phillips-Mora W."/>
        </authorList>
    </citation>
    <scope>NUCLEOTIDE SEQUENCE [LARGE SCALE GENOMIC DNA]</scope>
    <source>
        <strain evidence="1 2">MCA 2952</strain>
    </source>
</reference>
<protein>
    <submittedName>
        <fullName evidence="1">Uncharacterized protein</fullName>
    </submittedName>
</protein>
<evidence type="ECO:0000313" key="1">
    <source>
        <dbReference type="EMBL" id="KTB31584.1"/>
    </source>
</evidence>
<accession>A0A0W0F5H8</accession>
<gene>
    <name evidence="1" type="ORF">WG66_15843</name>
</gene>
<evidence type="ECO:0000313" key="2">
    <source>
        <dbReference type="Proteomes" id="UP000054988"/>
    </source>
</evidence>
<name>A0A0W0F5H8_MONRR</name>
<dbReference type="AlphaFoldDB" id="A0A0W0F5H8"/>
<dbReference type="EMBL" id="LATX01002306">
    <property type="protein sequence ID" value="KTB31584.1"/>
    <property type="molecule type" value="Genomic_DNA"/>
</dbReference>
<organism evidence="1 2">
    <name type="scientific">Moniliophthora roreri</name>
    <name type="common">Frosty pod rot fungus</name>
    <name type="synonym">Monilia roreri</name>
    <dbReference type="NCBI Taxonomy" id="221103"/>
    <lineage>
        <taxon>Eukaryota</taxon>
        <taxon>Fungi</taxon>
        <taxon>Dikarya</taxon>
        <taxon>Basidiomycota</taxon>
        <taxon>Agaricomycotina</taxon>
        <taxon>Agaricomycetes</taxon>
        <taxon>Agaricomycetidae</taxon>
        <taxon>Agaricales</taxon>
        <taxon>Marasmiineae</taxon>
        <taxon>Marasmiaceae</taxon>
        <taxon>Moniliophthora</taxon>
    </lineage>
</organism>
<comment type="caution">
    <text evidence="1">The sequence shown here is derived from an EMBL/GenBank/DDBJ whole genome shotgun (WGS) entry which is preliminary data.</text>
</comment>
<dbReference type="Proteomes" id="UP000054988">
    <property type="component" value="Unassembled WGS sequence"/>
</dbReference>